<dbReference type="InParanoid" id="I7MCQ6"/>
<dbReference type="PDB" id="6YNX">
    <property type="method" value="EM"/>
    <property type="resolution" value="2.50 A"/>
    <property type="chains" value="L/l=1-247"/>
</dbReference>
<dbReference type="KEGG" id="tet:TTHERM_00649060"/>
<gene>
    <name evidence="1" type="ORF">TTHERM_00649060</name>
</gene>
<dbReference type="SMR" id="I7MCQ6"/>
<organism evidence="1 2">
    <name type="scientific">Tetrahymena thermophila (strain SB210)</name>
    <dbReference type="NCBI Taxonomy" id="312017"/>
    <lineage>
        <taxon>Eukaryota</taxon>
        <taxon>Sar</taxon>
        <taxon>Alveolata</taxon>
        <taxon>Ciliophora</taxon>
        <taxon>Intramacronucleata</taxon>
        <taxon>Oligohymenophorea</taxon>
        <taxon>Hymenostomatida</taxon>
        <taxon>Tetrahymenina</taxon>
        <taxon>Tetrahymenidae</taxon>
        <taxon>Tetrahymena</taxon>
    </lineage>
</organism>
<proteinExistence type="evidence at protein level"/>
<evidence type="ECO:0007829" key="4">
    <source>
        <dbReference type="PDB" id="6YNY"/>
    </source>
</evidence>
<dbReference type="STRING" id="312017.I7MCQ6"/>
<keyword evidence="2" id="KW-1185">Reference proteome</keyword>
<dbReference type="AlphaFoldDB" id="I7MCQ6"/>
<dbReference type="PDB" id="6YNY">
    <property type="method" value="EM"/>
    <property type="resolution" value="2.70 A"/>
    <property type="chains" value="L/l=1-247"/>
</dbReference>
<name>I7MCQ6_TETTS</name>
<dbReference type="PDB" id="6YNZ">
    <property type="method" value="EM"/>
    <property type="resolution" value="3.10 A"/>
    <property type="chains" value="L/L3/l/l3=1-247"/>
</dbReference>
<dbReference type="Proteomes" id="UP000009168">
    <property type="component" value="Unassembled WGS sequence"/>
</dbReference>
<sequence length="247" mass="29314">MPVKEGQAKLWFSTKEEADAYDDKMISNIELKSQDYEDENFSPVFNRKTQEYFLEPSEKFKSDFAELLRPLRSLSFNQVVDRYVLIPPNHTFYRNWTYEKFLGGFGLSYLILRELPLRNFYARVFVMYAFAAKVLDHLGNPFPFSGHGQIVAAADRWNHWDVRCYDNVMKALKYIRIPTVQNNIPEATRWYGRQPGHLLRADTYWIPNLVSQRFAKHQPAHWDGTQNMPIFRLADPKHKDSYMVQFR</sequence>
<dbReference type="EMDB" id="EMD-10860"/>
<dbReference type="OrthoDB" id="304988at2759"/>
<reference evidence="2" key="1">
    <citation type="journal article" date="2006" name="PLoS Biol.">
        <title>Macronuclear genome sequence of the ciliate Tetrahymena thermophila, a model eukaryote.</title>
        <authorList>
            <person name="Eisen J.A."/>
            <person name="Coyne R.S."/>
            <person name="Wu M."/>
            <person name="Wu D."/>
            <person name="Thiagarajan M."/>
            <person name="Wortman J.R."/>
            <person name="Badger J.H."/>
            <person name="Ren Q."/>
            <person name="Amedeo P."/>
            <person name="Jones K.M."/>
            <person name="Tallon L.J."/>
            <person name="Delcher A.L."/>
            <person name="Salzberg S.L."/>
            <person name="Silva J.C."/>
            <person name="Haas B.J."/>
            <person name="Majoros W.H."/>
            <person name="Farzad M."/>
            <person name="Carlton J.M."/>
            <person name="Smith R.K. Jr."/>
            <person name="Garg J."/>
            <person name="Pearlman R.E."/>
            <person name="Karrer K.M."/>
            <person name="Sun L."/>
            <person name="Manning G."/>
            <person name="Elde N.C."/>
            <person name="Turkewitz A.P."/>
            <person name="Asai D.J."/>
            <person name="Wilkes D.E."/>
            <person name="Wang Y."/>
            <person name="Cai H."/>
            <person name="Collins K."/>
            <person name="Stewart B.A."/>
            <person name="Lee S.R."/>
            <person name="Wilamowska K."/>
            <person name="Weinberg Z."/>
            <person name="Ruzzo W.L."/>
            <person name="Wloga D."/>
            <person name="Gaertig J."/>
            <person name="Frankel J."/>
            <person name="Tsao C.-C."/>
            <person name="Gorovsky M.A."/>
            <person name="Keeling P.J."/>
            <person name="Waller R.F."/>
            <person name="Patron N.J."/>
            <person name="Cherry J.M."/>
            <person name="Stover N.A."/>
            <person name="Krieger C.J."/>
            <person name="del Toro C."/>
            <person name="Ryder H.F."/>
            <person name="Williamson S.C."/>
            <person name="Barbeau R.A."/>
            <person name="Hamilton E.P."/>
            <person name="Orias E."/>
        </authorList>
    </citation>
    <scope>NUCLEOTIDE SEQUENCE [LARGE SCALE GENOMIC DNA]</scope>
    <source>
        <strain evidence="2">SB210</strain>
    </source>
</reference>
<dbReference type="RefSeq" id="XP_001032300.2">
    <property type="nucleotide sequence ID" value="XM_001032300.2"/>
</dbReference>
<reference evidence="3 4" key="2">
    <citation type="journal article" date="2020" name="Nat. Commun.">
        <title>Type III ATP synthase is a symmetry-deviated dimer that induces membrane curvature through tetramerization.</title>
        <authorList>
            <person name="Flygaard R.K."/>
            <person name="Muhleip A."/>
            <person name="Tobiasson V."/>
            <person name="Amunts A."/>
        </authorList>
    </citation>
    <scope>STRUCTURE BY ELECTRON MICROSCOPY (2.50 ANGSTROMS)</scope>
</reference>
<dbReference type="GeneID" id="7841644"/>
<dbReference type="eggNOG" id="ENOG502SNRA">
    <property type="taxonomic scope" value="Eukaryota"/>
</dbReference>
<evidence type="ECO:0000313" key="1">
    <source>
        <dbReference type="EMBL" id="EAR84637.2"/>
    </source>
</evidence>
<accession>I7MCQ6</accession>
<keyword evidence="3 4" id="KW-0002">3D-structure</keyword>
<protein>
    <submittedName>
        <fullName evidence="1">Uncharacterized protein</fullName>
    </submittedName>
</protein>
<evidence type="ECO:0007829" key="3">
    <source>
        <dbReference type="PDB" id="6YNX"/>
    </source>
</evidence>
<dbReference type="EMDB" id="EMD-10861"/>
<evidence type="ECO:0000313" key="2">
    <source>
        <dbReference type="Proteomes" id="UP000009168"/>
    </source>
</evidence>
<dbReference type="EMBL" id="GG662698">
    <property type="protein sequence ID" value="EAR84637.2"/>
    <property type="molecule type" value="Genomic_DNA"/>
</dbReference>
<dbReference type="EMDB" id="EMD-10859"/>